<feature type="domain" description="DEAD-box RNA helicase Q" evidence="12">
    <location>
        <begin position="23"/>
        <end position="51"/>
    </location>
</feature>
<evidence type="ECO:0000256" key="7">
    <source>
        <dbReference type="RuleBase" id="RU000492"/>
    </source>
</evidence>
<dbReference type="SUPFAM" id="SSF52540">
    <property type="entry name" value="P-loop containing nucleoside triphosphate hydrolases"/>
    <property type="match status" value="2"/>
</dbReference>
<dbReference type="CDD" id="cd17941">
    <property type="entry name" value="DEADc_DDX10"/>
    <property type="match status" value="1"/>
</dbReference>
<dbReference type="OrthoDB" id="10259640at2759"/>
<evidence type="ECO:0000259" key="11">
    <source>
        <dbReference type="PROSITE" id="PS51194"/>
    </source>
</evidence>
<feature type="compositionally biased region" description="Basic and acidic residues" evidence="9">
    <location>
        <begin position="611"/>
        <end position="624"/>
    </location>
</feature>
<feature type="short sequence motif" description="Q motif" evidence="6">
    <location>
        <begin position="23"/>
        <end position="51"/>
    </location>
</feature>
<evidence type="ECO:0000256" key="3">
    <source>
        <dbReference type="ARBA" id="ARBA00022806"/>
    </source>
</evidence>
<dbReference type="GO" id="GO:0005524">
    <property type="term" value="F:ATP binding"/>
    <property type="evidence" value="ECO:0007669"/>
    <property type="project" value="UniProtKB-UniRule"/>
</dbReference>
<keyword evidence="1 7" id="KW-0547">Nucleotide-binding</keyword>
<dbReference type="PROSITE" id="PS51194">
    <property type="entry name" value="HELICASE_CTER"/>
    <property type="match status" value="1"/>
</dbReference>
<keyword evidence="5 8" id="KW-0694">RNA-binding</keyword>
<feature type="compositionally biased region" description="Low complexity" evidence="9">
    <location>
        <begin position="648"/>
        <end position="660"/>
    </location>
</feature>
<feature type="region of interest" description="Disordered" evidence="9">
    <location>
        <begin position="746"/>
        <end position="772"/>
    </location>
</feature>
<dbReference type="InterPro" id="IPR011545">
    <property type="entry name" value="DEAD/DEAH_box_helicase_dom"/>
</dbReference>
<dbReference type="PANTHER" id="PTHR24031">
    <property type="entry name" value="RNA HELICASE"/>
    <property type="match status" value="1"/>
</dbReference>
<name>A0A5J4WUU2_9EUKA</name>
<dbReference type="PROSITE" id="PS51192">
    <property type="entry name" value="HELICASE_ATP_BIND_1"/>
    <property type="match status" value="1"/>
</dbReference>
<evidence type="ECO:0000313" key="14">
    <source>
        <dbReference type="Proteomes" id="UP000324800"/>
    </source>
</evidence>
<evidence type="ECO:0000256" key="1">
    <source>
        <dbReference type="ARBA" id="ARBA00022741"/>
    </source>
</evidence>
<dbReference type="InterPro" id="IPR025313">
    <property type="entry name" value="SPB4-like_CTE"/>
</dbReference>
<feature type="domain" description="Helicase ATP-binding" evidence="10">
    <location>
        <begin position="54"/>
        <end position="228"/>
    </location>
</feature>
<evidence type="ECO:0000256" key="9">
    <source>
        <dbReference type="SAM" id="MobiDB-lite"/>
    </source>
</evidence>
<gene>
    <name evidence="13" type="ORF">EZS28_005733</name>
</gene>
<dbReference type="SMART" id="SM00487">
    <property type="entry name" value="DEXDc"/>
    <property type="match status" value="1"/>
</dbReference>
<feature type="region of interest" description="Disordered" evidence="9">
    <location>
        <begin position="509"/>
        <end position="557"/>
    </location>
</feature>
<feature type="compositionally biased region" description="Basic and acidic residues" evidence="9">
    <location>
        <begin position="749"/>
        <end position="761"/>
    </location>
</feature>
<comment type="similarity">
    <text evidence="7">Belongs to the DEAD box helicase family.</text>
</comment>
<organism evidence="13 14">
    <name type="scientific">Streblomastix strix</name>
    <dbReference type="NCBI Taxonomy" id="222440"/>
    <lineage>
        <taxon>Eukaryota</taxon>
        <taxon>Metamonada</taxon>
        <taxon>Preaxostyla</taxon>
        <taxon>Oxymonadida</taxon>
        <taxon>Streblomastigidae</taxon>
        <taxon>Streblomastix</taxon>
    </lineage>
</organism>
<evidence type="ECO:0000259" key="10">
    <source>
        <dbReference type="PROSITE" id="PS51192"/>
    </source>
</evidence>
<dbReference type="PROSITE" id="PS51195">
    <property type="entry name" value="Q_MOTIF"/>
    <property type="match status" value="1"/>
</dbReference>
<dbReference type="InterPro" id="IPR014001">
    <property type="entry name" value="Helicase_ATP-bd"/>
</dbReference>
<protein>
    <recommendedName>
        <fullName evidence="8">ATP-dependent RNA helicase</fullName>
        <ecNumber evidence="8">3.6.4.13</ecNumber>
    </recommendedName>
</protein>
<dbReference type="Gene3D" id="3.40.50.300">
    <property type="entry name" value="P-loop containing nucleotide triphosphate hydrolases"/>
    <property type="match status" value="2"/>
</dbReference>
<dbReference type="Pfam" id="PF00271">
    <property type="entry name" value="Helicase_C"/>
    <property type="match status" value="1"/>
</dbReference>
<evidence type="ECO:0000256" key="6">
    <source>
        <dbReference type="PROSITE-ProRule" id="PRU00552"/>
    </source>
</evidence>
<evidence type="ECO:0000259" key="12">
    <source>
        <dbReference type="PROSITE" id="PS51195"/>
    </source>
</evidence>
<keyword evidence="2 7" id="KW-0378">Hydrolase</keyword>
<dbReference type="Proteomes" id="UP000324800">
    <property type="component" value="Unassembled WGS sequence"/>
</dbReference>
<comment type="catalytic activity">
    <reaction evidence="8">
        <text>ATP + H2O = ADP + phosphate + H(+)</text>
        <dbReference type="Rhea" id="RHEA:13065"/>
        <dbReference type="ChEBI" id="CHEBI:15377"/>
        <dbReference type="ChEBI" id="CHEBI:15378"/>
        <dbReference type="ChEBI" id="CHEBI:30616"/>
        <dbReference type="ChEBI" id="CHEBI:43474"/>
        <dbReference type="ChEBI" id="CHEBI:456216"/>
        <dbReference type="EC" id="3.6.4.13"/>
    </reaction>
</comment>
<dbReference type="InterPro" id="IPR014014">
    <property type="entry name" value="RNA_helicase_DEAD_Q_motif"/>
</dbReference>
<dbReference type="EMBL" id="SNRW01000892">
    <property type="protein sequence ID" value="KAA6398738.1"/>
    <property type="molecule type" value="Genomic_DNA"/>
</dbReference>
<dbReference type="PROSITE" id="PS00039">
    <property type="entry name" value="DEAD_ATP_HELICASE"/>
    <property type="match status" value="1"/>
</dbReference>
<feature type="region of interest" description="Disordered" evidence="9">
    <location>
        <begin position="578"/>
        <end position="667"/>
    </location>
</feature>
<dbReference type="AlphaFoldDB" id="A0A5J4WUU2"/>
<evidence type="ECO:0000256" key="5">
    <source>
        <dbReference type="ARBA" id="ARBA00022884"/>
    </source>
</evidence>
<dbReference type="GO" id="GO:0016887">
    <property type="term" value="F:ATP hydrolysis activity"/>
    <property type="evidence" value="ECO:0007669"/>
    <property type="project" value="RHEA"/>
</dbReference>
<dbReference type="SMART" id="SM01178">
    <property type="entry name" value="DUF4217"/>
    <property type="match status" value="1"/>
</dbReference>
<feature type="compositionally biased region" description="Basic residues" evidence="9">
    <location>
        <begin position="762"/>
        <end position="772"/>
    </location>
</feature>
<sequence length="772" mass="88160">MSIATDFSTQTKQLISNLSSEHVSFSELDLCTETQKGLQRNKYQFMTDIQRQSLPVSLKGRDILACARTGSGKTLCFIIPILERLYSNNFRSADGLGALIISPTRELALQIFETLNLVGASHKLSAGLVVGKKSFKEESAHIHQMNIIVGTPGRILQHITETPGFYCDNLQILVLDEADRILDMGFQEQMNAILNALPKKKQVMLFSATQTKSVRTLGRLSLKMPAYIWASGDDDTPIPPQLIQRYVIINAEQKKTLVFFASCKQVAFVGEAFRLIRPGTPTLYLHGRMKQMKRFAVYERFKQIKEGVLLTTDIASRGLDIQGVDWVIQFDCPEDTNQYIHRVGRTARYTSGGKALIFLLPSEVPFVTQLLEKKVDINEIFIAEVNQSLIKSKLQTLLTKDPSLKDRAKKAIISYIRCLSLSPLHGHINQLYQKNKLKQQETNSMINNKGNEVIDDEFEDEGDYYLQSIDLDALADSMGLSSTPVISFIHLKNNDQINKQTNSKEEIIMPLNEDQEIDDNQMQKRKRKREDDNLEQGIGEGYEESDNESNDKNDDQNIAGFFGKSWIKSKVNQTSNMTLPRQLLSEEEKKKITEHEQKKLERRQQRKRLRLDRMQEHDLKKNENVSRYQIRQGQNNQDDEEVDNDLFSTSSQQIQQPNSQIKKTDNILSQSQQTSKIFLESVTKSKIKKTLKHAVTIGNPYNERIIFNQDDDNNNDTGNNSINVPEDHKIVVADINKRFKAVGAKLKSNTKETSKKEDTYVRTKHKKLKSQH</sequence>
<dbReference type="InterPro" id="IPR027417">
    <property type="entry name" value="P-loop_NTPase"/>
</dbReference>
<dbReference type="EC" id="3.6.4.13" evidence="8"/>
<dbReference type="InterPro" id="IPR001650">
    <property type="entry name" value="Helicase_C-like"/>
</dbReference>
<comment type="function">
    <text evidence="8">RNA helicase.</text>
</comment>
<dbReference type="Pfam" id="PF00270">
    <property type="entry name" value="DEAD"/>
    <property type="match status" value="1"/>
</dbReference>
<dbReference type="InterPro" id="IPR000629">
    <property type="entry name" value="RNA-helicase_DEAD-box_CS"/>
</dbReference>
<dbReference type="SMART" id="SM00490">
    <property type="entry name" value="HELICc"/>
    <property type="match status" value="1"/>
</dbReference>
<evidence type="ECO:0000256" key="2">
    <source>
        <dbReference type="ARBA" id="ARBA00022801"/>
    </source>
</evidence>
<keyword evidence="4 7" id="KW-0067">ATP-binding</keyword>
<comment type="caution">
    <text evidence="13">The sequence shown here is derived from an EMBL/GenBank/DDBJ whole genome shotgun (WGS) entry which is preliminary data.</text>
</comment>
<keyword evidence="3 7" id="KW-0347">Helicase</keyword>
<evidence type="ECO:0000256" key="4">
    <source>
        <dbReference type="ARBA" id="ARBA00022840"/>
    </source>
</evidence>
<reference evidence="13 14" key="1">
    <citation type="submission" date="2019-03" db="EMBL/GenBank/DDBJ databases">
        <title>Single cell metagenomics reveals metabolic interactions within the superorganism composed of flagellate Streblomastix strix and complex community of Bacteroidetes bacteria on its surface.</title>
        <authorList>
            <person name="Treitli S.C."/>
            <person name="Kolisko M."/>
            <person name="Husnik F."/>
            <person name="Keeling P."/>
            <person name="Hampl V."/>
        </authorList>
    </citation>
    <scope>NUCLEOTIDE SEQUENCE [LARGE SCALE GENOMIC DNA]</scope>
    <source>
        <strain evidence="13">ST1C</strain>
    </source>
</reference>
<dbReference type="CDD" id="cd18787">
    <property type="entry name" value="SF2_C_DEAD"/>
    <property type="match status" value="1"/>
</dbReference>
<accession>A0A5J4WUU2</accession>
<evidence type="ECO:0000313" key="13">
    <source>
        <dbReference type="EMBL" id="KAA6398738.1"/>
    </source>
</evidence>
<feature type="compositionally biased region" description="Basic and acidic residues" evidence="9">
    <location>
        <begin position="584"/>
        <end position="603"/>
    </location>
</feature>
<dbReference type="GO" id="GO:0003723">
    <property type="term" value="F:RNA binding"/>
    <property type="evidence" value="ECO:0007669"/>
    <property type="project" value="UniProtKB-UniRule"/>
</dbReference>
<comment type="domain">
    <text evidence="8">The Q motif is unique to and characteristic of the DEAD box family of RNA helicases and controls ATP binding and hydrolysis.</text>
</comment>
<dbReference type="GO" id="GO:0003724">
    <property type="term" value="F:RNA helicase activity"/>
    <property type="evidence" value="ECO:0007669"/>
    <property type="project" value="UniProtKB-EC"/>
</dbReference>
<feature type="domain" description="Helicase C-terminal" evidence="11">
    <location>
        <begin position="241"/>
        <end position="398"/>
    </location>
</feature>
<evidence type="ECO:0000256" key="8">
    <source>
        <dbReference type="RuleBase" id="RU365068"/>
    </source>
</evidence>
<proteinExistence type="inferred from homology"/>